<evidence type="ECO:0000313" key="6">
    <source>
        <dbReference type="Proteomes" id="UP000822476"/>
    </source>
</evidence>
<dbReference type="InterPro" id="IPR051954">
    <property type="entry name" value="tRNA_methyltransferase_THADA"/>
</dbReference>
<feature type="domain" description="tRNA (32-2'-O)-methyltransferase regulator THADA-like C-terminal TPR repeats region" evidence="4">
    <location>
        <begin position="1001"/>
        <end position="1115"/>
    </location>
</feature>
<dbReference type="GO" id="GO:0030488">
    <property type="term" value="P:tRNA methylation"/>
    <property type="evidence" value="ECO:0007669"/>
    <property type="project" value="TreeGrafter"/>
</dbReference>
<keyword evidence="6" id="KW-1185">Reference proteome</keyword>
<dbReference type="InterPro" id="IPR019442">
    <property type="entry name" value="THADA/TRM732_DUF2428"/>
</dbReference>
<evidence type="ECO:0000259" key="4">
    <source>
        <dbReference type="Pfam" id="PF25151"/>
    </source>
</evidence>
<dbReference type="OrthoDB" id="6614653at2759"/>
<dbReference type="Proteomes" id="UP000822476">
    <property type="component" value="Unassembled WGS sequence"/>
</dbReference>
<dbReference type="SUPFAM" id="SSF48371">
    <property type="entry name" value="ARM repeat"/>
    <property type="match status" value="1"/>
</dbReference>
<evidence type="ECO:0000313" key="5">
    <source>
        <dbReference type="EMBL" id="KAF7232859.1"/>
    </source>
</evidence>
<dbReference type="InterPro" id="IPR016024">
    <property type="entry name" value="ARM-type_fold"/>
</dbReference>
<proteinExistence type="inferred from homology"/>
<comment type="similarity">
    <text evidence="1">Belongs to the THADA family.</text>
</comment>
<evidence type="ECO:0000256" key="1">
    <source>
        <dbReference type="ARBA" id="ARBA00010409"/>
    </source>
</evidence>
<feature type="domain" description="DUF2428" evidence="3">
    <location>
        <begin position="774"/>
        <end position="965"/>
    </location>
</feature>
<evidence type="ECO:0000259" key="3">
    <source>
        <dbReference type="Pfam" id="PF10350"/>
    </source>
</evidence>
<organism evidence="5 6">
    <name type="scientific">Paragonimus skrjabini miyazakii</name>
    <dbReference type="NCBI Taxonomy" id="59628"/>
    <lineage>
        <taxon>Eukaryota</taxon>
        <taxon>Metazoa</taxon>
        <taxon>Spiralia</taxon>
        <taxon>Lophotrochozoa</taxon>
        <taxon>Platyhelminthes</taxon>
        <taxon>Trematoda</taxon>
        <taxon>Digenea</taxon>
        <taxon>Plagiorchiida</taxon>
        <taxon>Troglotremata</taxon>
        <taxon>Troglotrematidae</taxon>
        <taxon>Paragonimus</taxon>
    </lineage>
</organism>
<gene>
    <name evidence="5" type="ORF">EG68_07364</name>
</gene>
<name>A0A8S9Y9V7_9TREM</name>
<sequence>MDLLQREHQLCPARPARHNHEGKRPLTILFPVAVELCSAVLLHWNSDDPIVMKAVRKFLSTVMHHYDCGEQFRSWLLDHLINETILCGPTAQLGCVVLSKGAIHCLPALIESIGPVEVYTRSPYLTTSLMLSLAHNYTAATAGDVIARLLSSFCQTETLESHNVALFRCLIEPIIQYVLFDRLDCTVTQESVGSSETAVDVIRLNRRVNFAQHCLRKQFLAVRLTQLGGDQSIHAHCSPYFHSGVSLLDLLFRTLGACLQSELTLSVTKQHQLFMWLHLFALHNDKVSLLNNEFNLSPLLVGLHHADDQLRAVALTGLSNLACQVLNHLDRLRLPSKRDHNCPLADPSQYIDLFLSGIALLCGSTVPAARKRSVSAFADVMRAVRNACTSVDSSVLDDLNHLLPKPSSSSSLCESRLQHWVTASAEQHSQIVGDRTTLALCWLAKLVDFNAQLWGTTSTESSAYCRLAFWPGMTYQRAYVTLELMFTSVGLLNLRHNAADTMKQWRTSYTSSSIRNLQMLIEKLSYMYKWSYCAPGTLYHLLCSLTLLNVDLQAQLLKMVSHNWPDIVAVLSREQCDSLIQMSLEWCDSCNTQVYTAGGNLLSFCCTAGLYIHSELSPPLAERIRQKLDSLSTVDKTTSAENGNLLLRIAQQQPALGYLIAISLLLTKSFLVTNENTAVDDVRSLLRSAELAQFCIQLCNRCLVVMGCEPWSSSNTELGESVQVLRGAASFREMGQSILRAAMGGHSEPRKTDSTHDNIDPCLKPDEGDLEIIEITPEYQHILSWSWNTLRFSADVLARWAVVHTELEISIPNNRIRAQCFRIGYLLLHILLHCRHRGTVEAVSASLQYYLTVSYRSNSLILCEDVLSICWDVLCRVEFSVTRRAAGLWPAVRAALVAERIQKPRLQPLLLIEWIQNLITLAEPPKSCRSSAAASLFGRELTDPPQALALHLLRGIFSDACLQAHQLSVCVSGHPTANTVVLALRLAVLPGFDFPSWTVSNAALQLHAVLVLRLTGTDCGRPRISTSEVFDTYVGLRDMFLDTLERARRDHEGLTSTTKLMPILTVLARLDPGEHESSIDARMRELLSYFLLNHQNYSVRQLAALAFLAFVRTKISSPVSELTQCNAVASLCTGLNEVSRVGPIRLLRLDSNLVGRSVVTTVTSRLSMNAVHGQLCLLRAWFRQPTTAYLLELKRNHFDWIVALIFLDGILVGRKQYGPEALLLVPLFCDVMSTVLNSTSKLSSHIQEGFKILCYRLLSRDFFCLSDIRFHSKSLLMFRRLMDRILGRSFPLSFSFNAGPFDPGRLNRFLSVAEDEDVNTFLPSVIGFWHRAGPELAYSHPSLCWRITQLCSFAVVHRERCSVVPMLSLPLLRALFDVKVAIGSRDLVHHAQALLCATIALDSSAIGMLPEWWVNGFSTCLLPTASEPARLVAAQIPTVWIATFLEPVSSRCLRSGAEATAFKSVKRIIDAKSRCLILFLQTILFALFDECPTVRTRISSAVLSIDGPVPANVPGCLSAAHLIAATHLLDHIVPTWLVTPRTRCKWFRSTYFNLMQRLNEQCVENLLMKQR</sequence>
<dbReference type="PANTHER" id="PTHR14387:SF0">
    <property type="entry name" value="DUF2428 DOMAIN-CONTAINING PROTEIN"/>
    <property type="match status" value="1"/>
</dbReference>
<dbReference type="PANTHER" id="PTHR14387">
    <property type="entry name" value="THADA/DEATH RECEPTOR INTERACTING PROTEIN"/>
    <property type="match status" value="1"/>
</dbReference>
<reference evidence="5" key="1">
    <citation type="submission" date="2019-07" db="EMBL/GenBank/DDBJ databases">
        <title>Annotation for the trematode Paragonimus miyazaki's.</title>
        <authorList>
            <person name="Choi Y.-J."/>
        </authorList>
    </citation>
    <scope>NUCLEOTIDE SEQUENCE</scope>
    <source>
        <strain evidence="5">Japan</strain>
    </source>
</reference>
<protein>
    <recommendedName>
        <fullName evidence="7">DUF2428 domain-containing protein</fullName>
    </recommendedName>
</protein>
<keyword evidence="2" id="KW-0819">tRNA processing</keyword>
<dbReference type="Pfam" id="PF10350">
    <property type="entry name" value="DUF2428"/>
    <property type="match status" value="1"/>
</dbReference>
<evidence type="ECO:0008006" key="7">
    <source>
        <dbReference type="Google" id="ProtNLM"/>
    </source>
</evidence>
<dbReference type="Pfam" id="PF25151">
    <property type="entry name" value="TPR_Trm732_C"/>
    <property type="match status" value="1"/>
</dbReference>
<comment type="caution">
    <text evidence="5">The sequence shown here is derived from an EMBL/GenBank/DDBJ whole genome shotgun (WGS) entry which is preliminary data.</text>
</comment>
<dbReference type="EMBL" id="JTDE01021493">
    <property type="protein sequence ID" value="KAF7232859.1"/>
    <property type="molecule type" value="Genomic_DNA"/>
</dbReference>
<dbReference type="InterPro" id="IPR056842">
    <property type="entry name" value="THADA-like_TPR_C"/>
</dbReference>
<accession>A0A8S9Y9V7</accession>
<evidence type="ECO:0000256" key="2">
    <source>
        <dbReference type="ARBA" id="ARBA00022694"/>
    </source>
</evidence>
<dbReference type="GO" id="GO:0005829">
    <property type="term" value="C:cytosol"/>
    <property type="evidence" value="ECO:0007669"/>
    <property type="project" value="TreeGrafter"/>
</dbReference>